<sequence>MSYYRLQGLFTLRSPLSHISESISTNSYLVEEPIIQTDGELIEIFSYNGNAWRGALRDHAATYMLNKLDNPKLPLDLFHLFYTGGRIGGESSIDIEQSRRIRAAIPMLSLFGGGVGNQIMSGKLRVSNSYPLCREACPVLPEQWHIEAQKISYADMTFDKSFTRTDDAKREELQQFLPSPDELKQLTGKKKTKNDGEVATQMRVTCELLAPGSRLYNEIDLIDVSQIELGAFVSALHSWSRSPHLGGQANKGHGKVTLDYRLLDMDTGEKCDFVRVNGDGNCLLASQAEGAKESYDQHVRGIYDAMLESKANDLRGLIGTV</sequence>
<gene>
    <name evidence="1" type="ORF">HUK38_04505</name>
</gene>
<protein>
    <submittedName>
        <fullName evidence="1">Uncharacterized protein</fullName>
    </submittedName>
</protein>
<dbReference type="RefSeq" id="WP_182582893.1">
    <property type="nucleotide sequence ID" value="NZ_JABVCQ010000007.1"/>
</dbReference>
<keyword evidence="2" id="KW-1185">Reference proteome</keyword>
<dbReference type="Proteomes" id="UP000548632">
    <property type="component" value="Unassembled WGS sequence"/>
</dbReference>
<comment type="caution">
    <text evidence="1">The sequence shown here is derived from an EMBL/GenBank/DDBJ whole genome shotgun (WGS) entry which is preliminary data.</text>
</comment>
<name>A0A839H8S0_9GAMM</name>
<evidence type="ECO:0000313" key="2">
    <source>
        <dbReference type="Proteomes" id="UP000548632"/>
    </source>
</evidence>
<dbReference type="EMBL" id="JABVCQ010000007">
    <property type="protein sequence ID" value="MBB1125491.1"/>
    <property type="molecule type" value="Genomic_DNA"/>
</dbReference>
<dbReference type="AlphaFoldDB" id="A0A839H8S0"/>
<organism evidence="1 2">
    <name type="scientific">Thiospirillum jenense</name>
    <dbReference type="NCBI Taxonomy" id="1653858"/>
    <lineage>
        <taxon>Bacteria</taxon>
        <taxon>Pseudomonadati</taxon>
        <taxon>Pseudomonadota</taxon>
        <taxon>Gammaproteobacteria</taxon>
        <taxon>Chromatiales</taxon>
        <taxon>Chromatiaceae</taxon>
        <taxon>Thiospirillum</taxon>
    </lineage>
</organism>
<evidence type="ECO:0000313" key="1">
    <source>
        <dbReference type="EMBL" id="MBB1125491.1"/>
    </source>
</evidence>
<accession>A0A839H8S0</accession>
<reference evidence="1 2" key="1">
    <citation type="journal article" date="2020" name="Arch. Microbiol.">
        <title>The genome sequence of the giant phototrophic gammaproteobacterium Thiospirillum jenense gives insight into its physiological properties and phylogenetic relationships.</title>
        <authorList>
            <person name="Imhoff J.F."/>
            <person name="Meyer T.E."/>
            <person name="Kyndt J.A."/>
        </authorList>
    </citation>
    <scope>NUCLEOTIDE SEQUENCE [LARGE SCALE GENOMIC DNA]</scope>
    <source>
        <strain evidence="1 2">DSM 216</strain>
    </source>
</reference>
<proteinExistence type="predicted"/>